<gene>
    <name evidence="1" type="ORF">ENS41_05020</name>
</gene>
<protein>
    <submittedName>
        <fullName evidence="1">DUF1893 domain-containing protein</fullName>
    </submittedName>
</protein>
<name>A0A7C4GIW1_UNCW3</name>
<dbReference type="InterPro" id="IPR016193">
    <property type="entry name" value="Cytidine_deaminase-like"/>
</dbReference>
<organism evidence="1">
    <name type="scientific">candidate division WOR-3 bacterium</name>
    <dbReference type="NCBI Taxonomy" id="2052148"/>
    <lineage>
        <taxon>Bacteria</taxon>
        <taxon>Bacteria division WOR-3</taxon>
    </lineage>
</organism>
<evidence type="ECO:0000313" key="1">
    <source>
        <dbReference type="EMBL" id="HGK28299.1"/>
    </source>
</evidence>
<dbReference type="Pfam" id="PF08973">
    <property type="entry name" value="TM1506"/>
    <property type="match status" value="1"/>
</dbReference>
<reference evidence="1" key="1">
    <citation type="journal article" date="2020" name="mSystems">
        <title>Genome- and Community-Level Interaction Insights into Carbon Utilization and Element Cycling Functions of Hydrothermarchaeota in Hydrothermal Sediment.</title>
        <authorList>
            <person name="Zhou Z."/>
            <person name="Liu Y."/>
            <person name="Xu W."/>
            <person name="Pan J."/>
            <person name="Luo Z.H."/>
            <person name="Li M."/>
        </authorList>
    </citation>
    <scope>NUCLEOTIDE SEQUENCE [LARGE SCALE GENOMIC DNA]</scope>
    <source>
        <strain evidence="1">SpSt-488</strain>
    </source>
</reference>
<dbReference type="EMBL" id="DSUT01000102">
    <property type="protein sequence ID" value="HGK28299.1"/>
    <property type="molecule type" value="Genomic_DNA"/>
</dbReference>
<dbReference type="InterPro" id="IPR015067">
    <property type="entry name" value="DUF1893_TM1506-like"/>
</dbReference>
<dbReference type="SUPFAM" id="SSF53927">
    <property type="entry name" value="Cytidine deaminase-like"/>
    <property type="match status" value="1"/>
</dbReference>
<dbReference type="GO" id="GO:0003824">
    <property type="term" value="F:catalytic activity"/>
    <property type="evidence" value="ECO:0007669"/>
    <property type="project" value="InterPro"/>
</dbReference>
<dbReference type="AlphaFoldDB" id="A0A7C4GIW1"/>
<sequence>MSLNQPSDADLLARLAAEGVSLLLLQADATVFKSRAPGVRPLLELVDRFPEGTAGATAVDRLVGGCAARVFVLLRVGRVVADVMSEPGRRVLEQNNTPHSFRRLIAQVRNRDNTDVCPFEKLSEQHPDPVQLIQAIRRRLHPDA</sequence>
<comment type="caution">
    <text evidence="1">The sequence shown here is derived from an EMBL/GenBank/DDBJ whole genome shotgun (WGS) entry which is preliminary data.</text>
</comment>
<proteinExistence type="predicted"/>
<dbReference type="InterPro" id="IPR037081">
    <property type="entry name" value="Hyp_TM1506"/>
</dbReference>
<accession>A0A7C4GIW1</accession>
<dbReference type="Gene3D" id="3.40.140.30">
    <property type="entry name" value="Hypothetical protein TM1506"/>
    <property type="match status" value="1"/>
</dbReference>